<feature type="compositionally biased region" description="Acidic residues" evidence="3">
    <location>
        <begin position="44"/>
        <end position="56"/>
    </location>
</feature>
<comment type="subcellular location">
    <subcellularLocation>
        <location evidence="1">Nucleus</location>
    </subcellularLocation>
</comment>
<sequence length="1336" mass="150518">MVMVRVGLRGGSWGSGNGGRRVRDDGDEVRRWGRESESDGSDERGDDGDSAAGSDDELDVSELGEIGEECCQVGEEKCSVPFELYDLPNMSGVLSVDVWNDCLTEEERFSLTKYLPDVDQETFAITMRELLSGGDFHFGSPLVKLFDMLKGGLCEPRVVQYQQGLNFLQKRKHYHRLREYHDSMVGSFIQMRHAWENCAGYSIKERLRVLNISRRQRNLMHEKLENIRVETDSSVGEESDEDFWSKRLKDVQLGLTKGHLAGGRSTLNLSSHKRGLIMEPTEHTKKNTKGTLKCAKKEMVGSFPSNHHGPGINSTPYGVTVAFPKQDQMVGYHPDIAHRTGGLIRVPGDVENLLQREHYSTTQSKMGKASLLKCGRINQSGVDLATNVSMGFPLPLKSTDLHYHRRKTNAKKMDREMMSMEQNGDKTANKFYSRDAGKNAKYYGELQRPSVSDQMNLVEDRNQNLSVKGIQVDWIKVAQQHKKAQETFTVDRQVGVDDFQKKKWEMDQKFNFGDSYQRTDQKGKSSLSFPFQRDEQLTKASPLDFRGKPMQNGDSGMQWKTGMDMSSQSEETESDSSEDVRKEEDISPMRIKLENPVGVSDTRHHASLGSMLYHKKINKLGRKKEKDYAQALDKVAFKFKDLSGQLPLGDSRTYSSVGKQEVIIDDPSYIYDKPSVAMHESYFPASMEADDNKKQARKYVKNSHTRVETGEKMRHASHKSHKKQKRKDDDDLFASRSSYMHGYLSEEVDELRATPRLEDQATINRLGKKGQDNEAHVTDSHDRLNFVGPNSMGKKRKGKGDITYGDALERSHSSSPQQVKRGKNSLAMASGPRFLVADMKDVELEAKPAKKPFTLITPTVHTGFSFSIIHLLSAVRMAMITPLTEDALEIAKRHEKSDDPNKSNRVQMHGKEGVPSPNENVEGDVSGQLRPKNLPCLTIQEVVNRVRSNPGDPCILETEEPLQDLVRGVLKLLSSKTAPLGAKGWKQLVCYEKSTKGWYWNGPVSSTLDLEIVEEVTSPEAWGLPHKMLVKLVDAFANWLKSGQETLLLMGRLPAPPSTLMQSTPDEKERFRDLRAQKSLTTISPSSEEVREYFRKEEALRYSIPDRAFLYTAADGRKSIVAPLRRGGGKPSSKARDHFMLKIERPPHVTVLCLVRDAAARLPGSIGTRADVCTLIRDSQYIVEDVSDAQINQVVSGALDRLHYERDPCVQFDGDRKLWVYLHREREEEDFEDDGTASTKKWKRPRKDASDIGAENLYDKMEIASKDLETNAETAQSLIGLAQSGVHSGHQGGWDVNSYPPDESKVSCLENSKNEDFDDETFGRERQVGLLTSSLL</sequence>
<feature type="compositionally biased region" description="Basic and acidic residues" evidence="3">
    <location>
        <begin position="21"/>
        <end position="43"/>
    </location>
</feature>
<feature type="compositionally biased region" description="Basic and acidic residues" evidence="3">
    <location>
        <begin position="893"/>
        <end position="902"/>
    </location>
</feature>
<feature type="region of interest" description="Disordered" evidence="3">
    <location>
        <begin position="768"/>
        <end position="824"/>
    </location>
</feature>
<feature type="region of interest" description="Disordered" evidence="3">
    <location>
        <begin position="893"/>
        <end position="927"/>
    </location>
</feature>
<dbReference type="EMBL" id="JBBNAE010000001">
    <property type="protein sequence ID" value="KAK9154183.1"/>
    <property type="molecule type" value="Genomic_DNA"/>
</dbReference>
<feature type="region of interest" description="Disordered" evidence="3">
    <location>
        <begin position="689"/>
        <end position="732"/>
    </location>
</feature>
<feature type="compositionally biased region" description="Basic and acidic residues" evidence="3">
    <location>
        <begin position="705"/>
        <end position="714"/>
    </location>
</feature>
<proteinExistence type="predicted"/>
<feature type="region of interest" description="Disordered" evidence="3">
    <location>
        <begin position="514"/>
        <end position="533"/>
    </location>
</feature>
<protein>
    <recommendedName>
        <fullName evidence="4">DEUBAD domain-containing protein</fullName>
    </recommendedName>
</protein>
<evidence type="ECO:0000256" key="3">
    <source>
        <dbReference type="SAM" id="MobiDB-lite"/>
    </source>
</evidence>
<dbReference type="Proteomes" id="UP001417504">
    <property type="component" value="Unassembled WGS sequence"/>
</dbReference>
<evidence type="ECO:0000259" key="4">
    <source>
        <dbReference type="PROSITE" id="PS51916"/>
    </source>
</evidence>
<feature type="domain" description="DEUBAD" evidence="4">
    <location>
        <begin position="81"/>
        <end position="194"/>
    </location>
</feature>
<gene>
    <name evidence="5" type="ORF">Sjap_001663</name>
</gene>
<comment type="caution">
    <text evidence="5">The sequence shown here is derived from an EMBL/GenBank/DDBJ whole genome shotgun (WGS) entry which is preliminary data.</text>
</comment>
<feature type="region of interest" description="Disordered" evidence="3">
    <location>
        <begin position="1"/>
        <end position="56"/>
    </location>
</feature>
<feature type="compositionally biased region" description="Basic residues" evidence="3">
    <location>
        <begin position="715"/>
        <end position="725"/>
    </location>
</feature>
<dbReference type="CDD" id="cd21865">
    <property type="entry name" value="DEUBAD_NFRKB"/>
    <property type="match status" value="1"/>
</dbReference>
<evidence type="ECO:0000256" key="2">
    <source>
        <dbReference type="ARBA" id="ARBA00023242"/>
    </source>
</evidence>
<accession>A0AAP0KKC3</accession>
<dbReference type="PROSITE" id="PS51916">
    <property type="entry name" value="DEUBAD"/>
    <property type="match status" value="1"/>
</dbReference>
<dbReference type="PANTHER" id="PTHR13052">
    <property type="entry name" value="NFRKB-RELATED"/>
    <property type="match status" value="1"/>
</dbReference>
<organism evidence="5 6">
    <name type="scientific">Stephania japonica</name>
    <dbReference type="NCBI Taxonomy" id="461633"/>
    <lineage>
        <taxon>Eukaryota</taxon>
        <taxon>Viridiplantae</taxon>
        <taxon>Streptophyta</taxon>
        <taxon>Embryophyta</taxon>
        <taxon>Tracheophyta</taxon>
        <taxon>Spermatophyta</taxon>
        <taxon>Magnoliopsida</taxon>
        <taxon>Ranunculales</taxon>
        <taxon>Menispermaceae</taxon>
        <taxon>Menispermoideae</taxon>
        <taxon>Cissampelideae</taxon>
        <taxon>Stephania</taxon>
    </lineage>
</organism>
<dbReference type="InterPro" id="IPR044867">
    <property type="entry name" value="DEUBAD_dom"/>
</dbReference>
<keyword evidence="2" id="KW-0539">Nucleus</keyword>
<dbReference type="GO" id="GO:0031011">
    <property type="term" value="C:Ino80 complex"/>
    <property type="evidence" value="ECO:0007669"/>
    <property type="project" value="InterPro"/>
</dbReference>
<keyword evidence="6" id="KW-1185">Reference proteome</keyword>
<feature type="compositionally biased region" description="Basic and acidic residues" evidence="3">
    <location>
        <begin position="769"/>
        <end position="784"/>
    </location>
</feature>
<feature type="compositionally biased region" description="Basic residues" evidence="3">
    <location>
        <begin position="695"/>
        <end position="704"/>
    </location>
</feature>
<evidence type="ECO:0000256" key="1">
    <source>
        <dbReference type="ARBA" id="ARBA00004123"/>
    </source>
</evidence>
<feature type="region of interest" description="Disordered" evidence="3">
    <location>
        <begin position="538"/>
        <end position="588"/>
    </location>
</feature>
<dbReference type="InterPro" id="IPR024867">
    <property type="entry name" value="NFRKB"/>
</dbReference>
<dbReference type="InterPro" id="IPR057748">
    <property type="entry name" value="NFRKB_WH_2"/>
</dbReference>
<dbReference type="PANTHER" id="PTHR13052:SF0">
    <property type="entry name" value="DNA-BINDING PROTEIN-LIKE"/>
    <property type="match status" value="1"/>
</dbReference>
<feature type="compositionally biased region" description="Basic and acidic residues" evidence="3">
    <location>
        <begin position="578"/>
        <end position="588"/>
    </location>
</feature>
<evidence type="ECO:0000313" key="5">
    <source>
        <dbReference type="EMBL" id="KAK9154183.1"/>
    </source>
</evidence>
<name>A0AAP0KKC3_9MAGN</name>
<feature type="compositionally biased region" description="Gly residues" evidence="3">
    <location>
        <begin position="8"/>
        <end position="19"/>
    </location>
</feature>
<reference evidence="5 6" key="1">
    <citation type="submission" date="2024-01" db="EMBL/GenBank/DDBJ databases">
        <title>Genome assemblies of Stephania.</title>
        <authorList>
            <person name="Yang L."/>
        </authorList>
    </citation>
    <scope>NUCLEOTIDE SEQUENCE [LARGE SCALE GENOMIC DNA]</scope>
    <source>
        <strain evidence="5">QJT</strain>
        <tissue evidence="5">Leaf</tissue>
    </source>
</reference>
<evidence type="ECO:0000313" key="6">
    <source>
        <dbReference type="Proteomes" id="UP001417504"/>
    </source>
</evidence>
<dbReference type="Pfam" id="PF25793">
    <property type="entry name" value="WHD_2nd_NFRKB"/>
    <property type="match status" value="1"/>
</dbReference>